<accession>A0A512C382</accession>
<gene>
    <name evidence="1" type="ORF">MAE02_63680</name>
</gene>
<comment type="caution">
    <text evidence="1">The sequence shown here is derived from an EMBL/GenBank/DDBJ whole genome shotgun (WGS) entry which is preliminary data.</text>
</comment>
<keyword evidence="2" id="KW-1185">Reference proteome</keyword>
<reference evidence="1 2" key="1">
    <citation type="submission" date="2019-07" db="EMBL/GenBank/DDBJ databases">
        <title>Whole genome shotgun sequence of Microvirga aerophila NBRC 106136.</title>
        <authorList>
            <person name="Hosoyama A."/>
            <person name="Uohara A."/>
            <person name="Ohji S."/>
            <person name="Ichikawa N."/>
        </authorList>
    </citation>
    <scope>NUCLEOTIDE SEQUENCE [LARGE SCALE GENOMIC DNA]</scope>
    <source>
        <strain evidence="1 2">NBRC 106136</strain>
    </source>
</reference>
<proteinExistence type="predicted"/>
<dbReference type="AlphaFoldDB" id="A0A512C382"/>
<evidence type="ECO:0008006" key="3">
    <source>
        <dbReference type="Google" id="ProtNLM"/>
    </source>
</evidence>
<evidence type="ECO:0000313" key="2">
    <source>
        <dbReference type="Proteomes" id="UP000321085"/>
    </source>
</evidence>
<sequence>MARRISDHLLDQLLVGAEAKSAFAQDGLLDELKKALAERAFNAEMDHLTRH</sequence>
<organism evidence="1 2">
    <name type="scientific">Microvirga aerophila</name>
    <dbReference type="NCBI Taxonomy" id="670291"/>
    <lineage>
        <taxon>Bacteria</taxon>
        <taxon>Pseudomonadati</taxon>
        <taxon>Pseudomonadota</taxon>
        <taxon>Alphaproteobacteria</taxon>
        <taxon>Hyphomicrobiales</taxon>
        <taxon>Methylobacteriaceae</taxon>
        <taxon>Microvirga</taxon>
    </lineage>
</organism>
<evidence type="ECO:0000313" key="1">
    <source>
        <dbReference type="EMBL" id="GEO18672.1"/>
    </source>
</evidence>
<dbReference type="EMBL" id="BJYU01000226">
    <property type="protein sequence ID" value="GEO18672.1"/>
    <property type="molecule type" value="Genomic_DNA"/>
</dbReference>
<name>A0A512C382_9HYPH</name>
<protein>
    <recommendedName>
        <fullName evidence="3">Transposase</fullName>
    </recommendedName>
</protein>
<dbReference type="Proteomes" id="UP000321085">
    <property type="component" value="Unassembled WGS sequence"/>
</dbReference>